<feature type="compositionally biased region" description="Acidic residues" evidence="1">
    <location>
        <begin position="125"/>
        <end position="134"/>
    </location>
</feature>
<reference evidence="2" key="1">
    <citation type="submission" date="2022-03" db="EMBL/GenBank/DDBJ databases">
        <title>A functionally conserved STORR gene fusion in Papaver species that diverged 16.8 million years ago.</title>
        <authorList>
            <person name="Catania T."/>
        </authorList>
    </citation>
    <scope>NUCLEOTIDE SEQUENCE</scope>
    <source>
        <strain evidence="2">S-191538</strain>
    </source>
</reference>
<feature type="region of interest" description="Disordered" evidence="1">
    <location>
        <begin position="113"/>
        <end position="134"/>
    </location>
</feature>
<dbReference type="AlphaFoldDB" id="A0AA41SFD3"/>
<evidence type="ECO:0008006" key="4">
    <source>
        <dbReference type="Google" id="ProtNLM"/>
    </source>
</evidence>
<dbReference type="PANTHER" id="PTHR48252:SF77">
    <property type="entry name" value="HISTONE DEACETYLASE DOMAIN-CONTAINING PROTEIN"/>
    <property type="match status" value="1"/>
</dbReference>
<gene>
    <name evidence="2" type="ORF">MKW94_028493</name>
</gene>
<dbReference type="EMBL" id="JAJJMA010134516">
    <property type="protein sequence ID" value="MCL7033428.1"/>
    <property type="molecule type" value="Genomic_DNA"/>
</dbReference>
<dbReference type="Proteomes" id="UP001177140">
    <property type="component" value="Unassembled WGS sequence"/>
</dbReference>
<organism evidence="2 3">
    <name type="scientific">Papaver nudicaule</name>
    <name type="common">Iceland poppy</name>
    <dbReference type="NCBI Taxonomy" id="74823"/>
    <lineage>
        <taxon>Eukaryota</taxon>
        <taxon>Viridiplantae</taxon>
        <taxon>Streptophyta</taxon>
        <taxon>Embryophyta</taxon>
        <taxon>Tracheophyta</taxon>
        <taxon>Spermatophyta</taxon>
        <taxon>Magnoliopsida</taxon>
        <taxon>Ranunculales</taxon>
        <taxon>Papaveraceae</taxon>
        <taxon>Papaveroideae</taxon>
        <taxon>Papaver</taxon>
    </lineage>
</organism>
<dbReference type="InterPro" id="IPR037138">
    <property type="entry name" value="His_deacetylse_dom_sf"/>
</dbReference>
<dbReference type="Gene3D" id="3.40.800.20">
    <property type="entry name" value="Histone deacetylase domain"/>
    <property type="match status" value="1"/>
</dbReference>
<evidence type="ECO:0000313" key="3">
    <source>
        <dbReference type="Proteomes" id="UP001177140"/>
    </source>
</evidence>
<sequence length="134" mass="15515">MRSLYLSIIGNVMEVYQPEAVAIHENCLRYLRSFNVPLMVLSGGGYTVHNVARCWWYKTAVAVGAEPKNKRPKCNEYLEYFATWRIKYSPKGLEKLRTFLLQRISKIHHAPSVQFQERPSTTEPPAEEEEGIKI</sequence>
<evidence type="ECO:0000256" key="1">
    <source>
        <dbReference type="SAM" id="MobiDB-lite"/>
    </source>
</evidence>
<evidence type="ECO:0000313" key="2">
    <source>
        <dbReference type="EMBL" id="MCL7033428.1"/>
    </source>
</evidence>
<dbReference type="PANTHER" id="PTHR48252">
    <property type="entry name" value="HISTONE DEACETYLASE 2-RELATED"/>
    <property type="match status" value="1"/>
</dbReference>
<proteinExistence type="predicted"/>
<accession>A0AA41SFD3</accession>
<keyword evidence="3" id="KW-1185">Reference proteome</keyword>
<name>A0AA41SFD3_PAPNU</name>
<dbReference type="InterPro" id="IPR023696">
    <property type="entry name" value="Ureohydrolase_dom_sf"/>
</dbReference>
<protein>
    <recommendedName>
        <fullName evidence="4">Histone deacetylase</fullName>
    </recommendedName>
</protein>
<comment type="caution">
    <text evidence="2">The sequence shown here is derived from an EMBL/GenBank/DDBJ whole genome shotgun (WGS) entry which is preliminary data.</text>
</comment>
<dbReference type="SUPFAM" id="SSF52768">
    <property type="entry name" value="Arginase/deacetylase"/>
    <property type="match status" value="1"/>
</dbReference>